<keyword evidence="1" id="KW-0732">Signal</keyword>
<dbReference type="PANTHER" id="PTHR43649:SF12">
    <property type="entry name" value="DIACETYLCHITOBIOSE BINDING PROTEIN DASA"/>
    <property type="match status" value="1"/>
</dbReference>
<keyword evidence="3" id="KW-1185">Reference proteome</keyword>
<reference evidence="2 3" key="2">
    <citation type="submission" date="2020-03" db="EMBL/GenBank/DDBJ databases">
        <authorList>
            <person name="Ichikawa N."/>
            <person name="Kimura A."/>
            <person name="Kitahashi Y."/>
            <person name="Uohara A."/>
        </authorList>
    </citation>
    <scope>NUCLEOTIDE SEQUENCE [LARGE SCALE GENOMIC DNA]</scope>
    <source>
        <strain evidence="2 3">NBRC 105367</strain>
    </source>
</reference>
<dbReference type="InterPro" id="IPR050490">
    <property type="entry name" value="Bact_solute-bd_prot1"/>
</dbReference>
<proteinExistence type="predicted"/>
<dbReference type="KEGG" id="psuu:Psuf_090360"/>
<dbReference type="AlphaFoldDB" id="A0A6F8Z0E9"/>
<dbReference type="EMBL" id="AP022871">
    <property type="protein sequence ID" value="BCB91723.1"/>
    <property type="molecule type" value="Genomic_DNA"/>
</dbReference>
<feature type="signal peptide" evidence="1">
    <location>
        <begin position="1"/>
        <end position="39"/>
    </location>
</feature>
<dbReference type="RefSeq" id="WP_173165050.1">
    <property type="nucleotide sequence ID" value="NZ_AP022871.1"/>
</dbReference>
<dbReference type="Proteomes" id="UP000503011">
    <property type="component" value="Chromosome"/>
</dbReference>
<dbReference type="InterPro" id="IPR006059">
    <property type="entry name" value="SBP"/>
</dbReference>
<dbReference type="PANTHER" id="PTHR43649">
    <property type="entry name" value="ARABINOSE-BINDING PROTEIN-RELATED"/>
    <property type="match status" value="1"/>
</dbReference>
<accession>A0A6F8Z0E9</accession>
<name>A0A6F8Z0E9_9ACTN</name>
<dbReference type="PROSITE" id="PS51318">
    <property type="entry name" value="TAT"/>
    <property type="match status" value="1"/>
</dbReference>
<sequence length="476" mass="51245">MGTQISPTPGTTPGLLSRRTVLRASLLGAGAMTAAPLLAACGSDDGGTAAPRSAPSLVKPSGTVTLTLWSWAWPEEPAAGQLKAAFEAAVPEVKLEVKKFPFPDYETALRTAVPNGTSGDVLHLQTGSMIRQYAQFLSPVEDLARQAYGDDWETQFLDGSVKEIRDSVPQGQPLVAMPQQYSIGGVLWVNRAVLAKAGGQVPTSHEEFVRISRDLRGQGLVGATWGAKDNWPNTDYLVQFASQFKPGVVAAAEAGQASFTDDAIVAGLEYLKRTLADELWNKAPFATPAFPDAYDLFFNGKAAAASIGTWGTAALFATPNRLTDWAACLWPRLPDAPEDNWLGSSVSGIPQPSSASAVRPWRTVNVAAAMRADLSPDKQWAAWKFVEWSCGEEGQKAGSATYTPARKGIRPDGLNEEWQRIYDWHNELGKGAERREFDYIETRKAIESAIAAVCVNNADPKAELQRVDAAAARARK</sequence>
<dbReference type="Pfam" id="PF13416">
    <property type="entry name" value="SBP_bac_8"/>
    <property type="match status" value="1"/>
</dbReference>
<evidence type="ECO:0000313" key="2">
    <source>
        <dbReference type="EMBL" id="BCB91723.1"/>
    </source>
</evidence>
<gene>
    <name evidence="2" type="ORF">Psuf_090360</name>
</gene>
<reference evidence="2 3" key="1">
    <citation type="submission" date="2020-03" db="EMBL/GenBank/DDBJ databases">
        <title>Whole genome shotgun sequence of Phytohabitans suffuscus NBRC 105367.</title>
        <authorList>
            <person name="Komaki H."/>
            <person name="Tamura T."/>
        </authorList>
    </citation>
    <scope>NUCLEOTIDE SEQUENCE [LARGE SCALE GENOMIC DNA]</scope>
    <source>
        <strain evidence="2 3">NBRC 105367</strain>
    </source>
</reference>
<evidence type="ECO:0000256" key="1">
    <source>
        <dbReference type="SAM" id="SignalP"/>
    </source>
</evidence>
<dbReference type="Gene3D" id="3.40.190.10">
    <property type="entry name" value="Periplasmic binding protein-like II"/>
    <property type="match status" value="1"/>
</dbReference>
<organism evidence="2 3">
    <name type="scientific">Phytohabitans suffuscus</name>
    <dbReference type="NCBI Taxonomy" id="624315"/>
    <lineage>
        <taxon>Bacteria</taxon>
        <taxon>Bacillati</taxon>
        <taxon>Actinomycetota</taxon>
        <taxon>Actinomycetes</taxon>
        <taxon>Micromonosporales</taxon>
        <taxon>Micromonosporaceae</taxon>
    </lineage>
</organism>
<protein>
    <recommendedName>
        <fullName evidence="4">Sugar ABC transporter substrate-binding protein</fullName>
    </recommendedName>
</protein>
<feature type="chain" id="PRO_5038819868" description="Sugar ABC transporter substrate-binding protein" evidence="1">
    <location>
        <begin position="40"/>
        <end position="476"/>
    </location>
</feature>
<dbReference type="InterPro" id="IPR006311">
    <property type="entry name" value="TAT_signal"/>
</dbReference>
<evidence type="ECO:0000313" key="3">
    <source>
        <dbReference type="Proteomes" id="UP000503011"/>
    </source>
</evidence>
<evidence type="ECO:0008006" key="4">
    <source>
        <dbReference type="Google" id="ProtNLM"/>
    </source>
</evidence>
<dbReference type="SUPFAM" id="SSF53850">
    <property type="entry name" value="Periplasmic binding protein-like II"/>
    <property type="match status" value="1"/>
</dbReference>